<gene>
    <name evidence="1" type="ORF">FWK35_00006180</name>
</gene>
<dbReference type="EMBL" id="VUJU01002121">
    <property type="protein sequence ID" value="KAF0762533.1"/>
    <property type="molecule type" value="Genomic_DNA"/>
</dbReference>
<dbReference type="AlphaFoldDB" id="A0A6G0YXM0"/>
<protein>
    <submittedName>
        <fullName evidence="1">Uncharacterized protein</fullName>
    </submittedName>
</protein>
<evidence type="ECO:0000313" key="1">
    <source>
        <dbReference type="EMBL" id="KAF0762533.1"/>
    </source>
</evidence>
<accession>A0A6G0YXM0</accession>
<reference evidence="1 2" key="1">
    <citation type="submission" date="2019-08" db="EMBL/GenBank/DDBJ databases">
        <title>Whole genome of Aphis craccivora.</title>
        <authorList>
            <person name="Voronova N.V."/>
            <person name="Shulinski R.S."/>
            <person name="Bandarenka Y.V."/>
            <person name="Zhorov D.G."/>
            <person name="Warner D."/>
        </authorList>
    </citation>
    <scope>NUCLEOTIDE SEQUENCE [LARGE SCALE GENOMIC DNA]</scope>
    <source>
        <strain evidence="1">180601</strain>
        <tissue evidence="1">Whole Body</tissue>
    </source>
</reference>
<sequence>MKIRKHTIHRGDHLKYLHSHPRQELEIIIANKKISSEECLKYLRVQTRNNNIIAELAGTSWGCSTSVLRTSTLSLVYSVAEYYSSLWARSAHSKKVDAQLMSSMRRTTLCSSFQELSTKHSLSLPRLSHTTKTILKLSIFQNLSPQKDIPWNTPL</sequence>
<organism evidence="1 2">
    <name type="scientific">Aphis craccivora</name>
    <name type="common">Cowpea aphid</name>
    <dbReference type="NCBI Taxonomy" id="307492"/>
    <lineage>
        <taxon>Eukaryota</taxon>
        <taxon>Metazoa</taxon>
        <taxon>Ecdysozoa</taxon>
        <taxon>Arthropoda</taxon>
        <taxon>Hexapoda</taxon>
        <taxon>Insecta</taxon>
        <taxon>Pterygota</taxon>
        <taxon>Neoptera</taxon>
        <taxon>Paraneoptera</taxon>
        <taxon>Hemiptera</taxon>
        <taxon>Sternorrhyncha</taxon>
        <taxon>Aphidomorpha</taxon>
        <taxon>Aphidoidea</taxon>
        <taxon>Aphididae</taxon>
        <taxon>Aphidini</taxon>
        <taxon>Aphis</taxon>
        <taxon>Aphis</taxon>
    </lineage>
</organism>
<dbReference type="Proteomes" id="UP000478052">
    <property type="component" value="Unassembled WGS sequence"/>
</dbReference>
<evidence type="ECO:0000313" key="2">
    <source>
        <dbReference type="Proteomes" id="UP000478052"/>
    </source>
</evidence>
<proteinExistence type="predicted"/>
<comment type="caution">
    <text evidence="1">The sequence shown here is derived from an EMBL/GenBank/DDBJ whole genome shotgun (WGS) entry which is preliminary data.</text>
</comment>
<keyword evidence="2" id="KW-1185">Reference proteome</keyword>
<name>A0A6G0YXM0_APHCR</name>